<dbReference type="EMBL" id="GFPF01005331">
    <property type="protein sequence ID" value="MAA16477.1"/>
    <property type="molecule type" value="Transcribed_RNA"/>
</dbReference>
<protein>
    <submittedName>
        <fullName evidence="2">TIL domain containing protein</fullName>
    </submittedName>
</protein>
<proteinExistence type="predicted"/>
<dbReference type="AlphaFoldDB" id="A0A224YFJ8"/>
<evidence type="ECO:0000313" key="2">
    <source>
        <dbReference type="EMBL" id="MAA16477.1"/>
    </source>
</evidence>
<keyword evidence="1" id="KW-0732">Signal</keyword>
<evidence type="ECO:0000256" key="1">
    <source>
        <dbReference type="SAM" id="SignalP"/>
    </source>
</evidence>
<reference evidence="2" key="1">
    <citation type="journal article" date="2017" name="Parasit. Vectors">
        <title>Sialotranscriptomics of Rhipicephalus zambeziensis reveals intricate expression profiles of secretory proteins and suggests tight temporal transcriptional regulation during blood-feeding.</title>
        <authorList>
            <person name="de Castro M.H."/>
            <person name="de Klerk D."/>
            <person name="Pienaar R."/>
            <person name="Rees D.J.G."/>
            <person name="Mans B.J."/>
        </authorList>
    </citation>
    <scope>NUCLEOTIDE SEQUENCE</scope>
    <source>
        <tissue evidence="2">Salivary glands</tissue>
    </source>
</reference>
<sequence length="89" mass="9632">MKAAALAITLVAIAVLMQPAPSVADDFKIQCSANETIKHNAGACDECRCAFKGRPKVCTMQLVVKGCFCDDNHCRTRDGNRCVSMSDCY</sequence>
<name>A0A224YFJ8_9ACAR</name>
<dbReference type="SUPFAM" id="SSF57567">
    <property type="entry name" value="Serine protease inhibitors"/>
    <property type="match status" value="1"/>
</dbReference>
<dbReference type="Gene3D" id="2.10.25.10">
    <property type="entry name" value="Laminin"/>
    <property type="match status" value="1"/>
</dbReference>
<feature type="chain" id="PRO_5012556171" evidence="1">
    <location>
        <begin position="25"/>
        <end position="89"/>
    </location>
</feature>
<dbReference type="InterPro" id="IPR036084">
    <property type="entry name" value="Ser_inhib-like_sf"/>
</dbReference>
<organism evidence="2">
    <name type="scientific">Rhipicephalus zambeziensis</name>
    <dbReference type="NCBI Taxonomy" id="60191"/>
    <lineage>
        <taxon>Eukaryota</taxon>
        <taxon>Metazoa</taxon>
        <taxon>Ecdysozoa</taxon>
        <taxon>Arthropoda</taxon>
        <taxon>Chelicerata</taxon>
        <taxon>Arachnida</taxon>
        <taxon>Acari</taxon>
        <taxon>Parasitiformes</taxon>
        <taxon>Ixodida</taxon>
        <taxon>Ixodoidea</taxon>
        <taxon>Ixodidae</taxon>
        <taxon>Rhipicephalinae</taxon>
        <taxon>Rhipicephalus</taxon>
        <taxon>Rhipicephalus</taxon>
    </lineage>
</organism>
<accession>A0A224YFJ8</accession>
<feature type="signal peptide" evidence="1">
    <location>
        <begin position="1"/>
        <end position="24"/>
    </location>
</feature>